<accession>A0A8S3X917</accession>
<proteinExistence type="predicted"/>
<dbReference type="EMBL" id="CAJQZP010000945">
    <property type="protein sequence ID" value="CAG5000223.1"/>
    <property type="molecule type" value="Genomic_DNA"/>
</dbReference>
<dbReference type="InterPro" id="IPR039353">
    <property type="entry name" value="TF_Adf1"/>
</dbReference>
<dbReference type="Proteomes" id="UP000691718">
    <property type="component" value="Unassembled WGS sequence"/>
</dbReference>
<feature type="domain" description="MADF" evidence="2">
    <location>
        <begin position="8"/>
        <end position="97"/>
    </location>
</feature>
<dbReference type="Pfam" id="PF10545">
    <property type="entry name" value="MADF_DNA_bdg"/>
    <property type="match status" value="1"/>
</dbReference>
<keyword evidence="4" id="KW-1185">Reference proteome</keyword>
<evidence type="ECO:0000259" key="2">
    <source>
        <dbReference type="PROSITE" id="PS51029"/>
    </source>
</evidence>
<evidence type="ECO:0000313" key="4">
    <source>
        <dbReference type="Proteomes" id="UP000691718"/>
    </source>
</evidence>
<evidence type="ECO:0000313" key="3">
    <source>
        <dbReference type="EMBL" id="CAG5000223.1"/>
    </source>
</evidence>
<gene>
    <name evidence="3" type="ORF">PAPOLLO_LOCUS13678</name>
</gene>
<name>A0A8S3X917_PARAO</name>
<evidence type="ECO:0000256" key="1">
    <source>
        <dbReference type="SAM" id="MobiDB-lite"/>
    </source>
</evidence>
<feature type="compositionally biased region" description="Low complexity" evidence="1">
    <location>
        <begin position="268"/>
        <end position="280"/>
    </location>
</feature>
<sequence>MDLEFTEKLIQAVRNRPVLYLLNHPDYKNNTKKLQAWRDIQRELNEEVPTLKAKWKNLKDTFRKSKQSKHSSSGQATKKLQNWAWAEEISLLESCTTPNQTESSIILENESSQHEETSRTNSSVANEESANQPTPSTSYDATTVPENTQQSGSSHQIYRRQRRINMNPTDRMVEYLENRRKQNSNYEKVTVKSDGTDLLFLGYADSFKKLSKRTQVNDKFDIAKILMEAELNDLETAERNTSSRTSNYSNDMIIHAPATPGTHWGGNTSSHTTTYSSMHTPITQNDSEAAHQDSYDSNATNIHALVTPGNYSLISNDSNTAI</sequence>
<dbReference type="PROSITE" id="PS51029">
    <property type="entry name" value="MADF"/>
    <property type="match status" value="1"/>
</dbReference>
<dbReference type="GO" id="GO:0006357">
    <property type="term" value="P:regulation of transcription by RNA polymerase II"/>
    <property type="evidence" value="ECO:0007669"/>
    <property type="project" value="TreeGrafter"/>
</dbReference>
<dbReference type="InterPro" id="IPR006578">
    <property type="entry name" value="MADF-dom"/>
</dbReference>
<organism evidence="3 4">
    <name type="scientific">Parnassius apollo</name>
    <name type="common">Apollo butterfly</name>
    <name type="synonym">Papilio apollo</name>
    <dbReference type="NCBI Taxonomy" id="110799"/>
    <lineage>
        <taxon>Eukaryota</taxon>
        <taxon>Metazoa</taxon>
        <taxon>Ecdysozoa</taxon>
        <taxon>Arthropoda</taxon>
        <taxon>Hexapoda</taxon>
        <taxon>Insecta</taxon>
        <taxon>Pterygota</taxon>
        <taxon>Neoptera</taxon>
        <taxon>Endopterygota</taxon>
        <taxon>Lepidoptera</taxon>
        <taxon>Glossata</taxon>
        <taxon>Ditrysia</taxon>
        <taxon>Papilionoidea</taxon>
        <taxon>Papilionidae</taxon>
        <taxon>Parnassiinae</taxon>
        <taxon>Parnassini</taxon>
        <taxon>Parnassius</taxon>
        <taxon>Parnassius</taxon>
    </lineage>
</organism>
<dbReference type="PANTHER" id="PTHR12243:SF67">
    <property type="entry name" value="COREPRESSOR OF PANGOLIN, ISOFORM A-RELATED"/>
    <property type="match status" value="1"/>
</dbReference>
<dbReference type="AlphaFoldDB" id="A0A8S3X917"/>
<reference evidence="3" key="1">
    <citation type="submission" date="2021-04" db="EMBL/GenBank/DDBJ databases">
        <authorList>
            <person name="Tunstrom K."/>
        </authorList>
    </citation>
    <scope>NUCLEOTIDE SEQUENCE</scope>
</reference>
<dbReference type="OrthoDB" id="6876866at2759"/>
<comment type="caution">
    <text evidence="3">The sequence shown here is derived from an EMBL/GenBank/DDBJ whole genome shotgun (WGS) entry which is preliminary data.</text>
</comment>
<protein>
    <submittedName>
        <fullName evidence="3">(apollo) hypothetical protein</fullName>
    </submittedName>
</protein>
<feature type="compositionally biased region" description="Polar residues" evidence="1">
    <location>
        <begin position="119"/>
        <end position="156"/>
    </location>
</feature>
<feature type="region of interest" description="Disordered" evidence="1">
    <location>
        <begin position="108"/>
        <end position="162"/>
    </location>
</feature>
<dbReference type="GO" id="GO:0005634">
    <property type="term" value="C:nucleus"/>
    <property type="evidence" value="ECO:0007669"/>
    <property type="project" value="TreeGrafter"/>
</dbReference>
<dbReference type="PANTHER" id="PTHR12243">
    <property type="entry name" value="MADF DOMAIN TRANSCRIPTION FACTOR"/>
    <property type="match status" value="1"/>
</dbReference>
<feature type="region of interest" description="Disordered" evidence="1">
    <location>
        <begin position="259"/>
        <end position="281"/>
    </location>
</feature>
<dbReference type="GO" id="GO:0005667">
    <property type="term" value="C:transcription regulator complex"/>
    <property type="evidence" value="ECO:0007669"/>
    <property type="project" value="TreeGrafter"/>
</dbReference>
<dbReference type="SMART" id="SM00595">
    <property type="entry name" value="MADF"/>
    <property type="match status" value="1"/>
</dbReference>